<dbReference type="PROSITE" id="PS50076">
    <property type="entry name" value="DNAJ_2"/>
    <property type="match status" value="1"/>
</dbReference>
<dbReference type="CDD" id="cd06257">
    <property type="entry name" value="DnaJ"/>
    <property type="match status" value="1"/>
</dbReference>
<dbReference type="SMART" id="SM00271">
    <property type="entry name" value="DnaJ"/>
    <property type="match status" value="1"/>
</dbReference>
<protein>
    <recommendedName>
        <fullName evidence="2">J domain-containing protein</fullName>
    </recommendedName>
</protein>
<dbReference type="PANTHER" id="PTHR43096">
    <property type="entry name" value="DNAJ HOMOLOG 1, MITOCHONDRIAL-RELATED"/>
    <property type="match status" value="1"/>
</dbReference>
<evidence type="ECO:0000313" key="4">
    <source>
        <dbReference type="Proteomes" id="UP000693981"/>
    </source>
</evidence>
<comment type="caution">
    <text evidence="3">The sequence shown here is derived from an EMBL/GenBank/DDBJ whole genome shotgun (WGS) entry which is preliminary data.</text>
</comment>
<dbReference type="InterPro" id="IPR001623">
    <property type="entry name" value="DnaJ_domain"/>
</dbReference>
<dbReference type="GO" id="GO:0005737">
    <property type="term" value="C:cytoplasm"/>
    <property type="evidence" value="ECO:0007669"/>
    <property type="project" value="TreeGrafter"/>
</dbReference>
<keyword evidence="4" id="KW-1185">Reference proteome</keyword>
<dbReference type="Pfam" id="PF00226">
    <property type="entry name" value="DnaJ"/>
    <property type="match status" value="1"/>
</dbReference>
<sequence length="149" mass="16840">MTTKFHRTCVVHSSAQREGSAGDSTVSTYSALQQQQLEFCCLLCGYDVPCGTCPFNWFGFDPRKFRNQRRRSRQSDDPSKFAASATDIRQAMETLGIATSSSNLDQQQVKAAFRAKALQWHPDCNQEPEAEEIFKEILLAYELLLAHAR</sequence>
<evidence type="ECO:0000313" key="3">
    <source>
        <dbReference type="EMBL" id="KAG7394685.1"/>
    </source>
</evidence>
<accession>A0A8T1WMS6</accession>
<reference evidence="3" key="1">
    <citation type="submission" date="2021-02" db="EMBL/GenBank/DDBJ databases">
        <authorList>
            <person name="Palmer J.M."/>
        </authorList>
    </citation>
    <scope>NUCLEOTIDE SEQUENCE</scope>
    <source>
        <strain evidence="3">SCRP23</strain>
    </source>
</reference>
<proteinExistence type="predicted"/>
<keyword evidence="1" id="KW-0143">Chaperone</keyword>
<evidence type="ECO:0000256" key="1">
    <source>
        <dbReference type="ARBA" id="ARBA00023186"/>
    </source>
</evidence>
<dbReference type="GO" id="GO:0042026">
    <property type="term" value="P:protein refolding"/>
    <property type="evidence" value="ECO:0007669"/>
    <property type="project" value="TreeGrafter"/>
</dbReference>
<feature type="domain" description="J" evidence="2">
    <location>
        <begin position="90"/>
        <end position="149"/>
    </location>
</feature>
<gene>
    <name evidence="3" type="ORF">PHYBOEH_004809</name>
</gene>
<dbReference type="EMBL" id="JAGDFL010000254">
    <property type="protein sequence ID" value="KAG7394685.1"/>
    <property type="molecule type" value="Genomic_DNA"/>
</dbReference>
<dbReference type="Proteomes" id="UP000693981">
    <property type="component" value="Unassembled WGS sequence"/>
</dbReference>
<dbReference type="AlphaFoldDB" id="A0A8T1WMS6"/>
<evidence type="ECO:0000259" key="2">
    <source>
        <dbReference type="PROSITE" id="PS50076"/>
    </source>
</evidence>
<dbReference type="GO" id="GO:0051082">
    <property type="term" value="F:unfolded protein binding"/>
    <property type="evidence" value="ECO:0007669"/>
    <property type="project" value="TreeGrafter"/>
</dbReference>
<dbReference type="OrthoDB" id="552049at2759"/>
<name>A0A8T1WMS6_9STRA</name>
<dbReference type="PANTHER" id="PTHR43096:SF52">
    <property type="entry name" value="DNAJ HOMOLOG 1, MITOCHONDRIAL-RELATED"/>
    <property type="match status" value="1"/>
</dbReference>
<organism evidence="3 4">
    <name type="scientific">Phytophthora boehmeriae</name>
    <dbReference type="NCBI Taxonomy" id="109152"/>
    <lineage>
        <taxon>Eukaryota</taxon>
        <taxon>Sar</taxon>
        <taxon>Stramenopiles</taxon>
        <taxon>Oomycota</taxon>
        <taxon>Peronosporomycetes</taxon>
        <taxon>Peronosporales</taxon>
        <taxon>Peronosporaceae</taxon>
        <taxon>Phytophthora</taxon>
    </lineage>
</organism>